<keyword evidence="2" id="KW-1185">Reference proteome</keyword>
<proteinExistence type="predicted"/>
<dbReference type="HOGENOM" id="CLU_3314095_0_0_6"/>
<sequence>MEKIHSPQPKISTLLKYLERKKLDSLGFFCMPCLSGFDT</sequence>
<evidence type="ECO:0000313" key="1">
    <source>
        <dbReference type="EMBL" id="AGH42669.1"/>
    </source>
</evidence>
<organism evidence="1 2">
    <name type="scientific">Paraglaciecola psychrophila 170</name>
    <dbReference type="NCBI Taxonomy" id="1129794"/>
    <lineage>
        <taxon>Bacteria</taxon>
        <taxon>Pseudomonadati</taxon>
        <taxon>Pseudomonadota</taxon>
        <taxon>Gammaproteobacteria</taxon>
        <taxon>Alteromonadales</taxon>
        <taxon>Alteromonadaceae</taxon>
        <taxon>Paraglaciecola</taxon>
    </lineage>
</organism>
<evidence type="ECO:0000313" key="2">
    <source>
        <dbReference type="Proteomes" id="UP000011864"/>
    </source>
</evidence>
<dbReference type="AlphaFoldDB" id="M4RKI5"/>
<dbReference type="EMBL" id="CP003837">
    <property type="protein sequence ID" value="AGH42669.1"/>
    <property type="molecule type" value="Genomic_DNA"/>
</dbReference>
<name>M4RKI5_9ALTE</name>
<protein>
    <submittedName>
        <fullName evidence="1">Uncharacterized protein</fullName>
    </submittedName>
</protein>
<reference evidence="1 2" key="1">
    <citation type="journal article" date="2013" name="Genome Announc.">
        <title>Complete Genome Sequence of Glaciecola psychrophila Strain 170T.</title>
        <authorList>
            <person name="Yin J."/>
            <person name="Chen J."/>
            <person name="Liu G."/>
            <person name="Yu Y."/>
            <person name="Song L."/>
            <person name="Wang X."/>
            <person name="Qu X."/>
        </authorList>
    </citation>
    <scope>NUCLEOTIDE SEQUENCE [LARGE SCALE GENOMIC DNA]</scope>
    <source>
        <strain evidence="1 2">170</strain>
    </source>
</reference>
<dbReference type="KEGG" id="gps:C427_0559"/>
<accession>M4RKI5</accession>
<gene>
    <name evidence="1" type="ORF">C427_0559</name>
</gene>
<dbReference type="Proteomes" id="UP000011864">
    <property type="component" value="Chromosome"/>
</dbReference>